<proteinExistence type="predicted"/>
<feature type="non-terminal residue" evidence="1">
    <location>
        <position position="76"/>
    </location>
</feature>
<organism evidence="1 2">
    <name type="scientific">Pristionchus mayeri</name>
    <dbReference type="NCBI Taxonomy" id="1317129"/>
    <lineage>
        <taxon>Eukaryota</taxon>
        <taxon>Metazoa</taxon>
        <taxon>Ecdysozoa</taxon>
        <taxon>Nematoda</taxon>
        <taxon>Chromadorea</taxon>
        <taxon>Rhabditida</taxon>
        <taxon>Rhabditina</taxon>
        <taxon>Diplogasteromorpha</taxon>
        <taxon>Diplogasteroidea</taxon>
        <taxon>Neodiplogasteridae</taxon>
        <taxon>Pristionchus</taxon>
    </lineage>
</organism>
<gene>
    <name evidence="1" type="ORF">PMAYCL1PPCAC_22609</name>
</gene>
<sequence length="76" mass="8821">NVEVTGHLTCPKNFKARANIWDDDYPWNPDALGGMRPYQHSNYNQTSARHEVFFKLDGTAEELWPRDNEVELVTTI</sequence>
<keyword evidence="2" id="KW-1185">Reference proteome</keyword>
<dbReference type="EMBL" id="BTRK01000005">
    <property type="protein sequence ID" value="GMR52413.1"/>
    <property type="molecule type" value="Genomic_DNA"/>
</dbReference>
<dbReference type="Proteomes" id="UP001328107">
    <property type="component" value="Unassembled WGS sequence"/>
</dbReference>
<comment type="caution">
    <text evidence="1">The sequence shown here is derived from an EMBL/GenBank/DDBJ whole genome shotgun (WGS) entry which is preliminary data.</text>
</comment>
<name>A0AAN5CWT5_9BILA</name>
<accession>A0AAN5CWT5</accession>
<reference evidence="2" key="1">
    <citation type="submission" date="2022-10" db="EMBL/GenBank/DDBJ databases">
        <title>Genome assembly of Pristionchus species.</title>
        <authorList>
            <person name="Yoshida K."/>
            <person name="Sommer R.J."/>
        </authorList>
    </citation>
    <scope>NUCLEOTIDE SEQUENCE [LARGE SCALE GENOMIC DNA]</scope>
    <source>
        <strain evidence="2">RS5460</strain>
    </source>
</reference>
<evidence type="ECO:0000313" key="1">
    <source>
        <dbReference type="EMBL" id="GMR52413.1"/>
    </source>
</evidence>
<dbReference type="AlphaFoldDB" id="A0AAN5CWT5"/>
<evidence type="ECO:0000313" key="2">
    <source>
        <dbReference type="Proteomes" id="UP001328107"/>
    </source>
</evidence>
<protein>
    <submittedName>
        <fullName evidence="1">Uncharacterized protein</fullName>
    </submittedName>
</protein>
<feature type="non-terminal residue" evidence="1">
    <location>
        <position position="1"/>
    </location>
</feature>